<dbReference type="Proteomes" id="UP000321085">
    <property type="component" value="Unassembled WGS sequence"/>
</dbReference>
<organism evidence="1 2">
    <name type="scientific">Microvirga aerophila</name>
    <dbReference type="NCBI Taxonomy" id="670291"/>
    <lineage>
        <taxon>Bacteria</taxon>
        <taxon>Pseudomonadati</taxon>
        <taxon>Pseudomonadota</taxon>
        <taxon>Alphaproteobacteria</taxon>
        <taxon>Hyphomicrobiales</taxon>
        <taxon>Methylobacteriaceae</taxon>
        <taxon>Microvirga</taxon>
    </lineage>
</organism>
<reference evidence="1 2" key="1">
    <citation type="submission" date="2019-07" db="EMBL/GenBank/DDBJ databases">
        <title>Whole genome shotgun sequence of Microvirga aerophila NBRC 106136.</title>
        <authorList>
            <person name="Hosoyama A."/>
            <person name="Uohara A."/>
            <person name="Ohji S."/>
            <person name="Ichikawa N."/>
        </authorList>
    </citation>
    <scope>NUCLEOTIDE SEQUENCE [LARGE SCALE GENOMIC DNA]</scope>
    <source>
        <strain evidence="1 2">NBRC 106136</strain>
    </source>
</reference>
<sequence>MEAAIKCRFCEQDVDGSCRNIQNMQQRAANHITRCGNALKSQQGMRSPAGSTEVQGGALMRLSGNGCLGA</sequence>
<keyword evidence="2" id="KW-1185">Reference proteome</keyword>
<comment type="caution">
    <text evidence="1">The sequence shown here is derived from an EMBL/GenBank/DDBJ whole genome shotgun (WGS) entry which is preliminary data.</text>
</comment>
<proteinExistence type="predicted"/>
<gene>
    <name evidence="1" type="ORF">MAE02_58510</name>
</gene>
<evidence type="ECO:0000313" key="1">
    <source>
        <dbReference type="EMBL" id="GEO18155.1"/>
    </source>
</evidence>
<name>A0A512C1R1_9HYPH</name>
<protein>
    <submittedName>
        <fullName evidence="1">Uncharacterized protein</fullName>
    </submittedName>
</protein>
<dbReference type="AlphaFoldDB" id="A0A512C1R1"/>
<dbReference type="EMBL" id="BJYU01000158">
    <property type="protein sequence ID" value="GEO18155.1"/>
    <property type="molecule type" value="Genomic_DNA"/>
</dbReference>
<accession>A0A512C1R1</accession>
<evidence type="ECO:0000313" key="2">
    <source>
        <dbReference type="Proteomes" id="UP000321085"/>
    </source>
</evidence>